<dbReference type="Gene3D" id="3.90.79.10">
    <property type="entry name" value="Nucleoside Triphosphate Pyrophosphohydrolase"/>
    <property type="match status" value="1"/>
</dbReference>
<dbReference type="PANTHER" id="PTHR43046">
    <property type="entry name" value="GDP-MANNOSE MANNOSYL HYDROLASE"/>
    <property type="match status" value="1"/>
</dbReference>
<dbReference type="PANTHER" id="PTHR43046:SF16">
    <property type="entry name" value="ADP-RIBOSE PYROPHOSPHATASE YJHB-RELATED"/>
    <property type="match status" value="1"/>
</dbReference>
<evidence type="ECO:0000313" key="5">
    <source>
        <dbReference type="Proteomes" id="UP001500305"/>
    </source>
</evidence>
<dbReference type="RefSeq" id="WP_344641601.1">
    <property type="nucleotide sequence ID" value="NZ_BAAATR010000126.1"/>
</dbReference>
<proteinExistence type="predicted"/>
<keyword evidence="2" id="KW-0378">Hydrolase</keyword>
<reference evidence="4 5" key="1">
    <citation type="journal article" date="2019" name="Int. J. Syst. Evol. Microbiol.">
        <title>The Global Catalogue of Microorganisms (GCM) 10K type strain sequencing project: providing services to taxonomists for standard genome sequencing and annotation.</title>
        <authorList>
            <consortium name="The Broad Institute Genomics Platform"/>
            <consortium name="The Broad Institute Genome Sequencing Center for Infectious Disease"/>
            <person name="Wu L."/>
            <person name="Ma J."/>
        </authorList>
    </citation>
    <scope>NUCLEOTIDE SEQUENCE [LARGE SCALE GENOMIC DNA]</scope>
    <source>
        <strain evidence="4 5">JCM 7356</strain>
    </source>
</reference>
<feature type="domain" description="Nudix hydrolase" evidence="3">
    <location>
        <begin position="1"/>
        <end position="137"/>
    </location>
</feature>
<sequence length="148" mass="16599">MAHAPTMVVGVHLVLIEDGHVLLGQRRNTSFADGHWHVPAGHLLEHESITRGMAREAKEELSIVIREEDLELVHALHHLDADDGQGRLQLFFRPRAYTGEVTNREPEKCHQVSWWPLERLPKPVVDYAAHALGRITAGDAMSVFGRPA</sequence>
<evidence type="ECO:0000256" key="2">
    <source>
        <dbReference type="ARBA" id="ARBA00022801"/>
    </source>
</evidence>
<dbReference type="CDD" id="cd04683">
    <property type="entry name" value="NUDIX_Hydrolase"/>
    <property type="match status" value="1"/>
</dbReference>
<name>A0ABN3F3A3_9ACTN</name>
<comment type="caution">
    <text evidence="4">The sequence shown here is derived from an EMBL/GenBank/DDBJ whole genome shotgun (WGS) entry which is preliminary data.</text>
</comment>
<dbReference type="InterPro" id="IPR000086">
    <property type="entry name" value="NUDIX_hydrolase_dom"/>
</dbReference>
<accession>A0ABN3F3A3</accession>
<dbReference type="InterPro" id="IPR015797">
    <property type="entry name" value="NUDIX_hydrolase-like_dom_sf"/>
</dbReference>
<protein>
    <submittedName>
        <fullName evidence="4">NUDIX domain-containing protein</fullName>
    </submittedName>
</protein>
<dbReference type="Proteomes" id="UP001500305">
    <property type="component" value="Unassembled WGS sequence"/>
</dbReference>
<dbReference type="SUPFAM" id="SSF55811">
    <property type="entry name" value="Nudix"/>
    <property type="match status" value="1"/>
</dbReference>
<evidence type="ECO:0000256" key="1">
    <source>
        <dbReference type="ARBA" id="ARBA00001946"/>
    </source>
</evidence>
<comment type="cofactor">
    <cofactor evidence="1">
        <name>Mg(2+)</name>
        <dbReference type="ChEBI" id="CHEBI:18420"/>
    </cofactor>
</comment>
<evidence type="ECO:0000259" key="3">
    <source>
        <dbReference type="PROSITE" id="PS51462"/>
    </source>
</evidence>
<dbReference type="Pfam" id="PF00293">
    <property type="entry name" value="NUDIX"/>
    <property type="match status" value="1"/>
</dbReference>
<gene>
    <name evidence="4" type="ORF">GCM10010430_81140</name>
</gene>
<organism evidence="4 5">
    <name type="scientific">Kitasatospora cystarginea</name>
    <dbReference type="NCBI Taxonomy" id="58350"/>
    <lineage>
        <taxon>Bacteria</taxon>
        <taxon>Bacillati</taxon>
        <taxon>Actinomycetota</taxon>
        <taxon>Actinomycetes</taxon>
        <taxon>Kitasatosporales</taxon>
        <taxon>Streptomycetaceae</taxon>
        <taxon>Kitasatospora</taxon>
    </lineage>
</organism>
<dbReference type="EMBL" id="BAAATR010000126">
    <property type="protein sequence ID" value="GAA2283606.1"/>
    <property type="molecule type" value="Genomic_DNA"/>
</dbReference>
<keyword evidence="5" id="KW-1185">Reference proteome</keyword>
<evidence type="ECO:0000313" key="4">
    <source>
        <dbReference type="EMBL" id="GAA2283606.1"/>
    </source>
</evidence>
<dbReference type="PROSITE" id="PS51462">
    <property type="entry name" value="NUDIX"/>
    <property type="match status" value="1"/>
</dbReference>